<evidence type="ECO:0000313" key="2">
    <source>
        <dbReference type="EMBL" id="CAK9165104.1"/>
    </source>
</evidence>
<protein>
    <submittedName>
        <fullName evidence="2">Uncharacterized protein</fullName>
    </submittedName>
</protein>
<gene>
    <name evidence="2" type="ORF">ILEXP_LOCUS34249</name>
</gene>
<dbReference type="AlphaFoldDB" id="A0ABC8T6R6"/>
<comment type="caution">
    <text evidence="2">The sequence shown here is derived from an EMBL/GenBank/DDBJ whole genome shotgun (WGS) entry which is preliminary data.</text>
</comment>
<keyword evidence="3" id="KW-1185">Reference proteome</keyword>
<evidence type="ECO:0000256" key="1">
    <source>
        <dbReference type="SAM" id="MobiDB-lite"/>
    </source>
</evidence>
<accession>A0ABC8T6R6</accession>
<dbReference type="Proteomes" id="UP001642360">
    <property type="component" value="Unassembled WGS sequence"/>
</dbReference>
<proteinExistence type="predicted"/>
<sequence>MDVDIPESSTERTGEEEDYLERSTNKVKDGTTTVGREMGVFKRQWPTEKWHPIDIQCSPIPQDRLQRGGGGGYASKGGDYVKALHEGPLFIIRQFLSVLKWDAEFKLSQATVTTTVVWGRGLPNKGVQGASDKSNVIVRLANLTSEKRTLMADGSHEKQGSKRRMPLGPIGTRQLANQKVKVVNSIGKENVGPINNEKKNSQSRQMAVYQTKQIQNICLSSVEEQFVRTNGRHDLRGRKRMVKQRWPKYWLGWSKIRKLRN</sequence>
<name>A0ABC8T6R6_9AQUA</name>
<feature type="region of interest" description="Disordered" evidence="1">
    <location>
        <begin position="1"/>
        <end position="25"/>
    </location>
</feature>
<dbReference type="EMBL" id="CAUOFW020004318">
    <property type="protein sequence ID" value="CAK9165104.1"/>
    <property type="molecule type" value="Genomic_DNA"/>
</dbReference>
<reference evidence="2 3" key="1">
    <citation type="submission" date="2024-02" db="EMBL/GenBank/DDBJ databases">
        <authorList>
            <person name="Vignale AGUSTIN F."/>
            <person name="Sosa J E."/>
            <person name="Modenutti C."/>
        </authorList>
    </citation>
    <scope>NUCLEOTIDE SEQUENCE [LARGE SCALE GENOMIC DNA]</scope>
</reference>
<evidence type="ECO:0000313" key="3">
    <source>
        <dbReference type="Proteomes" id="UP001642360"/>
    </source>
</evidence>
<organism evidence="2 3">
    <name type="scientific">Ilex paraguariensis</name>
    <name type="common">yerba mate</name>
    <dbReference type="NCBI Taxonomy" id="185542"/>
    <lineage>
        <taxon>Eukaryota</taxon>
        <taxon>Viridiplantae</taxon>
        <taxon>Streptophyta</taxon>
        <taxon>Embryophyta</taxon>
        <taxon>Tracheophyta</taxon>
        <taxon>Spermatophyta</taxon>
        <taxon>Magnoliopsida</taxon>
        <taxon>eudicotyledons</taxon>
        <taxon>Gunneridae</taxon>
        <taxon>Pentapetalae</taxon>
        <taxon>asterids</taxon>
        <taxon>campanulids</taxon>
        <taxon>Aquifoliales</taxon>
        <taxon>Aquifoliaceae</taxon>
        <taxon>Ilex</taxon>
    </lineage>
</organism>